<comment type="similarity">
    <text evidence="1">Belongs to the HicA mRNA interferase family.</text>
</comment>
<dbReference type="Gene3D" id="3.30.920.30">
    <property type="entry name" value="Hypothetical protein"/>
    <property type="match status" value="1"/>
</dbReference>
<evidence type="ECO:0000313" key="8">
    <source>
        <dbReference type="EMBL" id="MFC4718130.1"/>
    </source>
</evidence>
<evidence type="ECO:0000256" key="6">
    <source>
        <dbReference type="ARBA" id="ARBA00022884"/>
    </source>
</evidence>
<evidence type="ECO:0000256" key="4">
    <source>
        <dbReference type="ARBA" id="ARBA00022759"/>
    </source>
</evidence>
<dbReference type="SUPFAM" id="SSF54786">
    <property type="entry name" value="YcfA/nrd intein domain"/>
    <property type="match status" value="1"/>
</dbReference>
<dbReference type="InterPro" id="IPR038570">
    <property type="entry name" value="HicA_sf"/>
</dbReference>
<protein>
    <submittedName>
        <fullName evidence="8">Type II toxin-antitoxin system HicA family toxin</fullName>
    </submittedName>
</protein>
<keyword evidence="9" id="KW-1185">Reference proteome</keyword>
<keyword evidence="7" id="KW-0346">Stress response</keyword>
<dbReference type="RefSeq" id="WP_382412669.1">
    <property type="nucleotide sequence ID" value="NZ_JBHSHE010000112.1"/>
</dbReference>
<gene>
    <name evidence="8" type="ORF">ACFO7V_18605</name>
</gene>
<dbReference type="InterPro" id="IPR012933">
    <property type="entry name" value="HicA_mRNA_interferase"/>
</dbReference>
<evidence type="ECO:0000256" key="1">
    <source>
        <dbReference type="ARBA" id="ARBA00006620"/>
    </source>
</evidence>
<comment type="caution">
    <text evidence="8">The sequence shown here is derived from an EMBL/GenBank/DDBJ whole genome shotgun (WGS) entry which is preliminary data.</text>
</comment>
<keyword evidence="4" id="KW-0255">Endonuclease</keyword>
<evidence type="ECO:0000256" key="5">
    <source>
        <dbReference type="ARBA" id="ARBA00022801"/>
    </source>
</evidence>
<dbReference type="Pfam" id="PF07927">
    <property type="entry name" value="HicA_toxin"/>
    <property type="match status" value="1"/>
</dbReference>
<organism evidence="8 9">
    <name type="scientific">Glutamicibacter bergerei</name>
    <dbReference type="NCBI Taxonomy" id="256702"/>
    <lineage>
        <taxon>Bacteria</taxon>
        <taxon>Bacillati</taxon>
        <taxon>Actinomycetota</taxon>
        <taxon>Actinomycetes</taxon>
        <taxon>Micrococcales</taxon>
        <taxon>Micrococcaceae</taxon>
        <taxon>Glutamicibacter</taxon>
    </lineage>
</organism>
<accession>A0ABV9MTL3</accession>
<evidence type="ECO:0000256" key="3">
    <source>
        <dbReference type="ARBA" id="ARBA00022722"/>
    </source>
</evidence>
<keyword evidence="2" id="KW-1277">Toxin-antitoxin system</keyword>
<name>A0ABV9MTL3_9MICC</name>
<evidence type="ECO:0000313" key="9">
    <source>
        <dbReference type="Proteomes" id="UP001595884"/>
    </source>
</evidence>
<feature type="non-terminal residue" evidence="8">
    <location>
        <position position="1"/>
    </location>
</feature>
<proteinExistence type="inferred from homology"/>
<evidence type="ECO:0000256" key="7">
    <source>
        <dbReference type="ARBA" id="ARBA00023016"/>
    </source>
</evidence>
<reference evidence="9" key="1">
    <citation type="journal article" date="2019" name="Int. J. Syst. Evol. Microbiol.">
        <title>The Global Catalogue of Microorganisms (GCM) 10K type strain sequencing project: providing services to taxonomists for standard genome sequencing and annotation.</title>
        <authorList>
            <consortium name="The Broad Institute Genomics Platform"/>
            <consortium name="The Broad Institute Genome Sequencing Center for Infectious Disease"/>
            <person name="Wu L."/>
            <person name="Ma J."/>
        </authorList>
    </citation>
    <scope>NUCLEOTIDE SEQUENCE [LARGE SCALE GENOMIC DNA]</scope>
    <source>
        <strain evidence="9">CGMCC 1.12849</strain>
    </source>
</reference>
<keyword evidence="3" id="KW-0540">Nuclease</keyword>
<keyword evidence="5" id="KW-0378">Hydrolase</keyword>
<sequence length="58" mass="6660">TKFLKSKGWSVIRSQGKHDVWGSPDKKQTFALPRHTEASPGIVRKISKIFPDIPQSWR</sequence>
<dbReference type="Proteomes" id="UP001595884">
    <property type="component" value="Unassembled WGS sequence"/>
</dbReference>
<keyword evidence="6" id="KW-0694">RNA-binding</keyword>
<evidence type="ECO:0000256" key="2">
    <source>
        <dbReference type="ARBA" id="ARBA00022649"/>
    </source>
</evidence>
<dbReference type="EMBL" id="JBHSHE010000112">
    <property type="protein sequence ID" value="MFC4718130.1"/>
    <property type="molecule type" value="Genomic_DNA"/>
</dbReference>